<dbReference type="Proteomes" id="UP000028761">
    <property type="component" value="Chromosome 7"/>
</dbReference>
<dbReference type="AlphaFoldDB" id="A0A8I5NN33"/>
<organism evidence="1 2">
    <name type="scientific">Papio anubis</name>
    <name type="common">Olive baboon</name>
    <dbReference type="NCBI Taxonomy" id="9555"/>
    <lineage>
        <taxon>Eukaryota</taxon>
        <taxon>Metazoa</taxon>
        <taxon>Chordata</taxon>
        <taxon>Craniata</taxon>
        <taxon>Vertebrata</taxon>
        <taxon>Euteleostomi</taxon>
        <taxon>Mammalia</taxon>
        <taxon>Eutheria</taxon>
        <taxon>Euarchontoglires</taxon>
        <taxon>Primates</taxon>
        <taxon>Haplorrhini</taxon>
        <taxon>Catarrhini</taxon>
        <taxon>Cercopithecidae</taxon>
        <taxon>Cercopithecinae</taxon>
        <taxon>Papio</taxon>
    </lineage>
</organism>
<dbReference type="PANTHER" id="PTHR12138:SF162">
    <property type="entry name" value="CHROMOSOME UNDETERMINED SCAFFOLD_275, WHOLE GENOME SHOTGUN SEQUENCE"/>
    <property type="match status" value="1"/>
</dbReference>
<sequence length="158" mass="17136">MESHSVTQAGVQWRDLGSLHLLGSSNSPASASQVAEITGACHHAQLIFVFSVEMGFYHVGQAGLELLTSGDPPALAFQSAEPPHLALFFFFFRQGLSLSPRLECSSMISAHCNLCLPDSKILHLSLPSSWDYSHAPPRLAHSCIFSRDGVSLCWPGWS</sequence>
<dbReference type="PANTHER" id="PTHR12138">
    <property type="entry name" value="PRIMATE-EXPANDED PROTEIN FAMILY"/>
    <property type="match status" value="1"/>
</dbReference>
<reference evidence="1 2" key="1">
    <citation type="submission" date="2012-03" db="EMBL/GenBank/DDBJ databases">
        <title>Whole Genome Assembly of Papio anubis.</title>
        <authorList>
            <person name="Liu Y.L."/>
            <person name="Abraham K.A."/>
            <person name="Akbar H.A."/>
            <person name="Ali S.A."/>
            <person name="Anosike U.A."/>
            <person name="Aqrawi P.A."/>
            <person name="Arias F.A."/>
            <person name="Attaway T.A."/>
            <person name="Awwad R.A."/>
            <person name="Babu C.B."/>
            <person name="Bandaranaike D.B."/>
            <person name="Battles P.B."/>
            <person name="Bell A.B."/>
            <person name="Beltran B.B."/>
            <person name="Berhane-Mersha D.B."/>
            <person name="Bess C.B."/>
            <person name="Bickham C.B."/>
            <person name="Bolden T.B."/>
            <person name="Carter K.C."/>
            <person name="Chau D.C."/>
            <person name="Chavez A.C."/>
            <person name="Clerc-Blankenburg K.C."/>
            <person name="Coyle M.C."/>
            <person name="Dao M.D."/>
            <person name="Davila M.L.D."/>
            <person name="Davy-Carroll L.D."/>
            <person name="Denson S.D."/>
            <person name="Dinh H.D."/>
            <person name="Fernandez S.F."/>
            <person name="Fernando P.F."/>
            <person name="Forbes L.F."/>
            <person name="Francis C.F."/>
            <person name="Francisco L.F."/>
            <person name="Fu Q.F."/>
            <person name="Garcia-Iii R.G."/>
            <person name="Garrett T.G."/>
            <person name="Gross S.G."/>
            <person name="Gubbala S.G."/>
            <person name="Hirani K.H."/>
            <person name="Hogues M.H."/>
            <person name="Hollins B.H."/>
            <person name="Jackson L.J."/>
            <person name="Javaid M.J."/>
            <person name="Jhangiani S.J."/>
            <person name="Johnson A.J."/>
            <person name="Johnson B.J."/>
            <person name="Jones J.J."/>
            <person name="Joshi V.J."/>
            <person name="Kalu J.K."/>
            <person name="Khan N.K."/>
            <person name="Korchina V.K."/>
            <person name="Kovar C.K."/>
            <person name="Lago L.L."/>
            <person name="Lara F.L."/>
            <person name="Le T.-K.L."/>
            <person name="Lee S.L."/>
            <person name="Legall-Iii F.L."/>
            <person name="Lemon S.L."/>
            <person name="Liu J.L."/>
            <person name="Liu Y.-S.L."/>
            <person name="Liyanage D.L."/>
            <person name="Lopez J.L."/>
            <person name="Lorensuhewa L.L."/>
            <person name="Mata R.M."/>
            <person name="Mathew T.M."/>
            <person name="Mercado C.M."/>
            <person name="Mercado I.M."/>
            <person name="Morales K.M."/>
            <person name="Morgan M.M."/>
            <person name="Munidasa M.M."/>
            <person name="Ngo D.N."/>
            <person name="Nguyen L.N."/>
            <person name="Nguyen T.N."/>
            <person name="Nguyen N.N."/>
            <person name="Obregon M.O."/>
            <person name="Okwuonu G.O."/>
            <person name="Ongeri F.O."/>
            <person name="Onwere C.O."/>
            <person name="Osifeso I.O."/>
            <person name="Parra A.P."/>
            <person name="Patil S.P."/>
            <person name="Perez A.P."/>
            <person name="Perez Y.P."/>
            <person name="Pham C.P."/>
            <person name="Pu L.-L.P."/>
            <person name="Puazo M.P."/>
            <person name="Quiroz J.Q."/>
            <person name="Rouhana J.R."/>
            <person name="Ruiz M.R."/>
            <person name="Ruiz S.-J.R."/>
            <person name="Saada N.S."/>
            <person name="Santibanez J.S."/>
            <person name="Scheel M.S."/>
            <person name="Schneider B.S."/>
            <person name="Simmons D.S."/>
            <person name="Sisson I.S."/>
            <person name="Tang L.-Y.T."/>
            <person name="Thornton R.T."/>
            <person name="Tisius J.T."/>
            <person name="Toledanes G.T."/>
            <person name="Trejos Z.T."/>
            <person name="Usmani K.U."/>
            <person name="Varghese R.V."/>
            <person name="Vattathil S.V."/>
            <person name="Vee V.V."/>
            <person name="Walker D.W."/>
            <person name="Weissenberger G.W."/>
            <person name="White C.W."/>
            <person name="Williams A.W."/>
            <person name="Woodworth J.W."/>
            <person name="Wright R.W."/>
            <person name="Zhu Y.Z."/>
            <person name="Han Y.H."/>
            <person name="Newsham I.N."/>
            <person name="Nazareth L.N."/>
            <person name="Worley K.W."/>
            <person name="Muzny D.M."/>
            <person name="Rogers J.R."/>
            <person name="Gibbs R.G."/>
        </authorList>
    </citation>
    <scope>NUCLEOTIDE SEQUENCE [LARGE SCALE GENOMIC DNA]</scope>
</reference>
<keyword evidence="2" id="KW-1185">Reference proteome</keyword>
<reference evidence="1" key="3">
    <citation type="submission" date="2025-09" db="UniProtKB">
        <authorList>
            <consortium name="Ensembl"/>
        </authorList>
    </citation>
    <scope>IDENTIFICATION</scope>
</reference>
<protein>
    <submittedName>
        <fullName evidence="1">Uncharacterized protein</fullName>
    </submittedName>
</protein>
<proteinExistence type="predicted"/>
<name>A0A8I5NN33_PAPAN</name>
<dbReference type="PRINTS" id="PR02045">
    <property type="entry name" value="F138DOMAIN"/>
</dbReference>
<evidence type="ECO:0000313" key="1">
    <source>
        <dbReference type="Ensembl" id="ENSPANP00000054705.1"/>
    </source>
</evidence>
<dbReference type="Ensembl" id="ENSPANT00000069954.1">
    <property type="protein sequence ID" value="ENSPANP00000054705.1"/>
    <property type="gene ID" value="ENSPANG00000049814.1"/>
</dbReference>
<reference evidence="1" key="2">
    <citation type="submission" date="2025-08" db="UniProtKB">
        <authorList>
            <consortium name="Ensembl"/>
        </authorList>
    </citation>
    <scope>IDENTIFICATION</scope>
</reference>
<accession>A0A8I5NN33</accession>
<evidence type="ECO:0000313" key="2">
    <source>
        <dbReference type="Proteomes" id="UP000028761"/>
    </source>
</evidence>
<dbReference type="GeneTree" id="ENSGT01120000271815"/>